<name>A0A553PN43_TIGCA</name>
<evidence type="ECO:0000313" key="8">
    <source>
        <dbReference type="EMBL" id="TRY79105.1"/>
    </source>
</evidence>
<evidence type="ECO:0000256" key="4">
    <source>
        <dbReference type="ARBA" id="ARBA00022989"/>
    </source>
</evidence>
<dbReference type="PANTHER" id="PTHR43920:SF5">
    <property type="entry name" value="CHLORIDE INTRACELLULAR CHANNEL CLIC"/>
    <property type="match status" value="1"/>
</dbReference>
<reference evidence="8 9" key="1">
    <citation type="journal article" date="2018" name="Nat. Ecol. Evol.">
        <title>Genomic signatures of mitonuclear coevolution across populations of Tigriopus californicus.</title>
        <authorList>
            <person name="Barreto F.S."/>
            <person name="Watson E.T."/>
            <person name="Lima T.G."/>
            <person name="Willett C.S."/>
            <person name="Edmands S."/>
            <person name="Li W."/>
            <person name="Burton R.S."/>
        </authorList>
    </citation>
    <scope>NUCLEOTIDE SEQUENCE [LARGE SCALE GENOMIC DNA]</scope>
    <source>
        <strain evidence="8 9">San Diego</strain>
    </source>
</reference>
<evidence type="ECO:0000256" key="6">
    <source>
        <dbReference type="SAM" id="MobiDB-lite"/>
    </source>
</evidence>
<dbReference type="InterPro" id="IPR053823">
    <property type="entry name" value="CLIC_N"/>
</dbReference>
<feature type="domain" description="CLIC N-terminal" evidence="7">
    <location>
        <begin position="39"/>
        <end position="122"/>
    </location>
</feature>
<dbReference type="GO" id="GO:0005254">
    <property type="term" value="F:chloride channel activity"/>
    <property type="evidence" value="ECO:0007669"/>
    <property type="project" value="TreeGrafter"/>
</dbReference>
<proteinExistence type="inferred from homology"/>
<dbReference type="GO" id="GO:0016324">
    <property type="term" value="C:apical plasma membrane"/>
    <property type="evidence" value="ECO:0007669"/>
    <property type="project" value="TreeGrafter"/>
</dbReference>
<dbReference type="OrthoDB" id="1935530at2759"/>
<keyword evidence="3" id="KW-0812">Transmembrane</keyword>
<evidence type="ECO:0000259" key="7">
    <source>
        <dbReference type="Pfam" id="PF22441"/>
    </source>
</evidence>
<gene>
    <name evidence="8" type="ORF">TCAL_02830</name>
</gene>
<dbReference type="SUPFAM" id="SSF52833">
    <property type="entry name" value="Thioredoxin-like"/>
    <property type="match status" value="1"/>
</dbReference>
<dbReference type="EMBL" id="VCGU01000002">
    <property type="protein sequence ID" value="TRY79105.1"/>
    <property type="molecule type" value="Genomic_DNA"/>
</dbReference>
<keyword evidence="4" id="KW-1133">Transmembrane helix</keyword>
<keyword evidence="5" id="KW-0472">Membrane</keyword>
<evidence type="ECO:0000256" key="5">
    <source>
        <dbReference type="ARBA" id="ARBA00023136"/>
    </source>
</evidence>
<dbReference type="GO" id="GO:0005737">
    <property type="term" value="C:cytoplasm"/>
    <property type="evidence" value="ECO:0007669"/>
    <property type="project" value="TreeGrafter"/>
</dbReference>
<comment type="subcellular location">
    <subcellularLocation>
        <location evidence="1">Membrane</location>
        <topology evidence="1">Single-pass membrane protein</topology>
    </subcellularLocation>
</comment>
<comment type="caution">
    <text evidence="8">The sequence shown here is derived from an EMBL/GenBank/DDBJ whole genome shotgun (WGS) entry which is preliminary data.</text>
</comment>
<organism evidence="8 9">
    <name type="scientific">Tigriopus californicus</name>
    <name type="common">Marine copepod</name>
    <dbReference type="NCBI Taxonomy" id="6832"/>
    <lineage>
        <taxon>Eukaryota</taxon>
        <taxon>Metazoa</taxon>
        <taxon>Ecdysozoa</taxon>
        <taxon>Arthropoda</taxon>
        <taxon>Crustacea</taxon>
        <taxon>Multicrustacea</taxon>
        <taxon>Hexanauplia</taxon>
        <taxon>Copepoda</taxon>
        <taxon>Harpacticoida</taxon>
        <taxon>Harpacticidae</taxon>
        <taxon>Tigriopus</taxon>
    </lineage>
</organism>
<evidence type="ECO:0000256" key="3">
    <source>
        <dbReference type="ARBA" id="ARBA00022692"/>
    </source>
</evidence>
<evidence type="ECO:0000256" key="2">
    <source>
        <dbReference type="ARBA" id="ARBA00007655"/>
    </source>
</evidence>
<dbReference type="STRING" id="6832.A0A553PN43"/>
<dbReference type="InterPro" id="IPR036249">
    <property type="entry name" value="Thioredoxin-like_sf"/>
</dbReference>
<keyword evidence="9" id="KW-1185">Reference proteome</keyword>
<dbReference type="InterPro" id="IPR036282">
    <property type="entry name" value="Glutathione-S-Trfase_C_sf"/>
</dbReference>
<dbReference type="AlphaFoldDB" id="A0A553PN43"/>
<sequence length="281" mass="32165">MTLLGKGVDSSHHQNEDCNNNNNNNNSGHNSGHNGHRVLTLYVRAGCDNKKYGACPFCQRIFMVLMLKAASCPLKFKVATVPKSGLPDEFKEHGIRNLPAIIHGNEAIDTVEEIIDYIESEFPEPCLDVDNPVVDRLTRNFFSKFCYYIKAVSKDASGLEMELKRLDDYLRKNDYRFLAGNSLSHLDCEILPKLHHMRVAALKLKRFEFPTQCSGIWRYLNNAYNNEFFQKSCPPDQEIILHWADRPDTPNLSYEEHSILTRNTPRFSFDVPAIAMPVNLK</sequence>
<protein>
    <recommendedName>
        <fullName evidence="7">CLIC N-terminal domain-containing protein</fullName>
    </recommendedName>
</protein>
<dbReference type="Pfam" id="PF22441">
    <property type="entry name" value="CLIC-like_N"/>
    <property type="match status" value="1"/>
</dbReference>
<feature type="compositionally biased region" description="Low complexity" evidence="6">
    <location>
        <begin position="19"/>
        <end position="32"/>
    </location>
</feature>
<evidence type="ECO:0000256" key="1">
    <source>
        <dbReference type="ARBA" id="ARBA00004167"/>
    </source>
</evidence>
<dbReference type="Gene3D" id="3.40.30.10">
    <property type="entry name" value="Glutaredoxin"/>
    <property type="match status" value="1"/>
</dbReference>
<dbReference type="PANTHER" id="PTHR43920">
    <property type="entry name" value="CHLORIDE INTRACELLULAR CHANNEL, ISOFORM A"/>
    <property type="match status" value="1"/>
</dbReference>
<feature type="non-terminal residue" evidence="8">
    <location>
        <position position="281"/>
    </location>
</feature>
<dbReference type="Proteomes" id="UP000318571">
    <property type="component" value="Chromosome 6"/>
</dbReference>
<dbReference type="OMA" id="DEYLMRP"/>
<feature type="region of interest" description="Disordered" evidence="6">
    <location>
        <begin position="1"/>
        <end position="32"/>
    </location>
</feature>
<evidence type="ECO:0000313" key="9">
    <source>
        <dbReference type="Proteomes" id="UP000318571"/>
    </source>
</evidence>
<comment type="similarity">
    <text evidence="2">Belongs to the chloride channel CLIC family.</text>
</comment>
<accession>A0A553PN43</accession>
<dbReference type="SUPFAM" id="SSF47616">
    <property type="entry name" value="GST C-terminal domain-like"/>
    <property type="match status" value="1"/>
</dbReference>
<dbReference type="Gene3D" id="1.20.1050.10">
    <property type="match status" value="1"/>
</dbReference>